<dbReference type="InterPro" id="IPR014927">
    <property type="entry name" value="PG-bd_2"/>
</dbReference>
<accession>W6K1D9</accession>
<evidence type="ECO:0000313" key="2">
    <source>
        <dbReference type="EMBL" id="CCH75723.1"/>
    </source>
</evidence>
<feature type="domain" description="Putative peptidoglycan binding" evidence="1">
    <location>
        <begin position="216"/>
        <end position="273"/>
    </location>
</feature>
<dbReference type="InterPro" id="IPR029055">
    <property type="entry name" value="Ntn_hydrolases_N"/>
</dbReference>
<reference evidence="2 3" key="1">
    <citation type="journal article" date="2013" name="ISME J.">
        <title>A metabolic model for members of the genus Tetrasphaera involved in enhanced biological phosphorus removal.</title>
        <authorList>
            <person name="Kristiansen R."/>
            <person name="Nguyen H.T.T."/>
            <person name="Saunders A.M."/>
            <person name="Nielsen J.L."/>
            <person name="Wimmer R."/>
            <person name="Le V.Q."/>
            <person name="McIlroy S.J."/>
            <person name="Petrovski S."/>
            <person name="Seviour R.J."/>
            <person name="Calteau A."/>
            <person name="Nielsen K.L."/>
            <person name="Nielsen P.H."/>
        </authorList>
    </citation>
    <scope>NUCLEOTIDE SEQUENCE [LARGE SCALE GENOMIC DNA]</scope>
    <source>
        <strain evidence="2 3">Ben110</strain>
    </source>
</reference>
<dbReference type="AlphaFoldDB" id="W6K1D9"/>
<dbReference type="OrthoDB" id="9790012at2"/>
<organism evidence="2 3">
    <name type="scientific">Nostocoides australiense Ben110</name>
    <dbReference type="NCBI Taxonomy" id="1193182"/>
    <lineage>
        <taxon>Bacteria</taxon>
        <taxon>Bacillati</taxon>
        <taxon>Actinomycetota</taxon>
        <taxon>Actinomycetes</taxon>
        <taxon>Micrococcales</taxon>
        <taxon>Intrasporangiaceae</taxon>
        <taxon>Nostocoides</taxon>
    </lineage>
</organism>
<dbReference type="SUPFAM" id="SSF56235">
    <property type="entry name" value="N-terminal nucleophile aminohydrolases (Ntn hydrolases)"/>
    <property type="match status" value="1"/>
</dbReference>
<evidence type="ECO:0000259" key="1">
    <source>
        <dbReference type="Pfam" id="PF08823"/>
    </source>
</evidence>
<dbReference type="STRING" id="1193182.BN11_910005"/>
<evidence type="ECO:0000313" key="3">
    <source>
        <dbReference type="Proteomes" id="UP000035763"/>
    </source>
</evidence>
<dbReference type="Pfam" id="PF06267">
    <property type="entry name" value="DUF1028"/>
    <property type="match status" value="1"/>
</dbReference>
<protein>
    <recommendedName>
        <fullName evidence="1">Putative peptidoglycan binding domain-containing protein</fullName>
    </recommendedName>
</protein>
<dbReference type="InterPro" id="IPR010430">
    <property type="entry name" value="DUF1028"/>
</dbReference>
<dbReference type="Pfam" id="PF08823">
    <property type="entry name" value="PG_binding_2"/>
    <property type="match status" value="1"/>
</dbReference>
<comment type="caution">
    <text evidence="2">The sequence shown here is derived from an EMBL/GenBank/DDBJ whole genome shotgun (WGS) entry which is preliminary data.</text>
</comment>
<dbReference type="PANTHER" id="PTHR39328:SF1">
    <property type="entry name" value="BLL2871 PROTEIN"/>
    <property type="match status" value="1"/>
</dbReference>
<dbReference type="EMBL" id="CAJA01000520">
    <property type="protein sequence ID" value="CCH75723.1"/>
    <property type="molecule type" value="Genomic_DNA"/>
</dbReference>
<dbReference type="Gene3D" id="3.60.20.10">
    <property type="entry name" value="Glutamine Phosphoribosylpyrophosphate, subunit 1, domain 1"/>
    <property type="match status" value="1"/>
</dbReference>
<dbReference type="RefSeq" id="WP_048696285.1">
    <property type="nucleotide sequence ID" value="NZ_HG764815.1"/>
</dbReference>
<dbReference type="Proteomes" id="UP000035763">
    <property type="component" value="Unassembled WGS sequence"/>
</dbReference>
<sequence length="279" mass="29049">MTFSIVAREGREGRAFGVAVASKFLAVGGVVPAARLGTGAIATQSYARVSFKADLLSHLARGNSASRALAAVTADDLEAMKRQGGGVGSKDAATFTGSGCHPWAGGTSGEGSNGDDSAYAIQGNVLTGPEVIAEMERAFLDSAGQSFTRRLLASLMAGDAAGGDSRGRQSAALYAVAPKAGYDRSGVLADLRVDDNSDAINELARIHDLHELYFGAPEDVQPLIGDLELEVRSRLDGLGYRGRPLADDLALWAGEANLETRLTRDGIDGRVLEELRKAG</sequence>
<gene>
    <name evidence="2" type="ORF">BN11_910005</name>
</gene>
<dbReference type="PANTHER" id="PTHR39328">
    <property type="entry name" value="BLL2871 PROTEIN"/>
    <property type="match status" value="1"/>
</dbReference>
<proteinExistence type="predicted"/>
<name>W6K1D9_9MICO</name>
<keyword evidence="3" id="KW-1185">Reference proteome</keyword>